<evidence type="ECO:0000313" key="3">
    <source>
        <dbReference type="Proteomes" id="UP000240978"/>
    </source>
</evidence>
<feature type="transmembrane region" description="Helical" evidence="1">
    <location>
        <begin position="46"/>
        <end position="69"/>
    </location>
</feature>
<evidence type="ECO:0000256" key="1">
    <source>
        <dbReference type="SAM" id="Phobius"/>
    </source>
</evidence>
<keyword evidence="1" id="KW-0812">Transmembrane</keyword>
<organism evidence="2 3">
    <name type="scientific">Chitinophaga ginsengisoli</name>
    <dbReference type="NCBI Taxonomy" id="363837"/>
    <lineage>
        <taxon>Bacteria</taxon>
        <taxon>Pseudomonadati</taxon>
        <taxon>Bacteroidota</taxon>
        <taxon>Chitinophagia</taxon>
        <taxon>Chitinophagales</taxon>
        <taxon>Chitinophagaceae</taxon>
        <taxon>Chitinophaga</taxon>
    </lineage>
</organism>
<comment type="caution">
    <text evidence="2">The sequence shown here is derived from an EMBL/GenBank/DDBJ whole genome shotgun (WGS) entry which is preliminary data.</text>
</comment>
<name>A0A2P8G2Z9_9BACT</name>
<feature type="transmembrane region" description="Helical" evidence="1">
    <location>
        <begin position="12"/>
        <end position="34"/>
    </location>
</feature>
<keyword evidence="1" id="KW-1133">Transmembrane helix</keyword>
<feature type="transmembrane region" description="Helical" evidence="1">
    <location>
        <begin position="81"/>
        <end position="102"/>
    </location>
</feature>
<dbReference type="RefSeq" id="WP_106603719.1">
    <property type="nucleotide sequence ID" value="NZ_PYGK01000008.1"/>
</dbReference>
<protein>
    <submittedName>
        <fullName evidence="2">Uncharacterized protein</fullName>
    </submittedName>
</protein>
<gene>
    <name evidence="2" type="ORF">CLV42_108174</name>
</gene>
<dbReference type="AlphaFoldDB" id="A0A2P8G2Z9"/>
<dbReference type="OrthoDB" id="680278at2"/>
<reference evidence="2 3" key="1">
    <citation type="submission" date="2018-03" db="EMBL/GenBank/DDBJ databases">
        <title>Genomic Encyclopedia of Archaeal and Bacterial Type Strains, Phase II (KMG-II): from individual species to whole genera.</title>
        <authorList>
            <person name="Goeker M."/>
        </authorList>
    </citation>
    <scope>NUCLEOTIDE SEQUENCE [LARGE SCALE GENOMIC DNA]</scope>
    <source>
        <strain evidence="2 3">DSM 18107</strain>
    </source>
</reference>
<proteinExistence type="predicted"/>
<dbReference type="EMBL" id="PYGK01000008">
    <property type="protein sequence ID" value="PSL28255.1"/>
    <property type="molecule type" value="Genomic_DNA"/>
</dbReference>
<evidence type="ECO:0000313" key="2">
    <source>
        <dbReference type="EMBL" id="PSL28255.1"/>
    </source>
</evidence>
<accession>A0A2P8G2Z9</accession>
<sequence length="108" mass="12295">MNTDTPAKKNWAYIFSPCVILAIFFGVIACIYAMERGERGEARAYMVYAILLMVPALIISLLIDFGIRFCLKKANVKKKALYIWLIEMIVIVFAFGLIWAWALAAVHF</sequence>
<keyword evidence="3" id="KW-1185">Reference proteome</keyword>
<dbReference type="Proteomes" id="UP000240978">
    <property type="component" value="Unassembled WGS sequence"/>
</dbReference>
<keyword evidence="1" id="KW-0472">Membrane</keyword>